<dbReference type="AlphaFoldDB" id="A0AAD8ENJ7"/>
<dbReference type="PROSITE" id="PS00941">
    <property type="entry name" value="CARBOXYLESTERASE_B_2"/>
    <property type="match status" value="1"/>
</dbReference>
<feature type="domain" description="Carboxylesterase type B" evidence="2">
    <location>
        <begin position="11"/>
        <end position="316"/>
    </location>
</feature>
<keyword evidence="1" id="KW-0325">Glycoprotein</keyword>
<reference evidence="3" key="2">
    <citation type="submission" date="2023-05" db="EMBL/GenBank/DDBJ databases">
        <authorList>
            <person name="Fouks B."/>
        </authorList>
    </citation>
    <scope>NUCLEOTIDE SEQUENCE</scope>
    <source>
        <strain evidence="3">Stay&amp;Tobe</strain>
        <tissue evidence="3">Testes</tissue>
    </source>
</reference>
<evidence type="ECO:0000259" key="2">
    <source>
        <dbReference type="Pfam" id="PF00135"/>
    </source>
</evidence>
<evidence type="ECO:0000313" key="4">
    <source>
        <dbReference type="Proteomes" id="UP001233999"/>
    </source>
</evidence>
<feature type="non-terminal residue" evidence="3">
    <location>
        <position position="319"/>
    </location>
</feature>
<proteinExistence type="predicted"/>
<feature type="non-terminal residue" evidence="3">
    <location>
        <position position="1"/>
    </location>
</feature>
<accession>A0AAD8ENJ7</accession>
<dbReference type="Proteomes" id="UP001233999">
    <property type="component" value="Unassembled WGS sequence"/>
</dbReference>
<reference evidence="3" key="1">
    <citation type="journal article" date="2023" name="IScience">
        <title>Live-bearing cockroach genome reveals convergent evolutionary mechanisms linked to viviparity in insects and beyond.</title>
        <authorList>
            <person name="Fouks B."/>
            <person name="Harrison M.C."/>
            <person name="Mikhailova A.A."/>
            <person name="Marchal E."/>
            <person name="English S."/>
            <person name="Carruthers M."/>
            <person name="Jennings E.C."/>
            <person name="Chiamaka E.L."/>
            <person name="Frigard R.A."/>
            <person name="Pippel M."/>
            <person name="Attardo G.M."/>
            <person name="Benoit J.B."/>
            <person name="Bornberg-Bauer E."/>
            <person name="Tobe S.S."/>
        </authorList>
    </citation>
    <scope>NUCLEOTIDE SEQUENCE</scope>
    <source>
        <strain evidence="3">Stay&amp;Tobe</strain>
    </source>
</reference>
<organism evidence="3 4">
    <name type="scientific">Diploptera punctata</name>
    <name type="common">Pacific beetle cockroach</name>
    <dbReference type="NCBI Taxonomy" id="6984"/>
    <lineage>
        <taxon>Eukaryota</taxon>
        <taxon>Metazoa</taxon>
        <taxon>Ecdysozoa</taxon>
        <taxon>Arthropoda</taxon>
        <taxon>Hexapoda</taxon>
        <taxon>Insecta</taxon>
        <taxon>Pterygota</taxon>
        <taxon>Neoptera</taxon>
        <taxon>Polyneoptera</taxon>
        <taxon>Dictyoptera</taxon>
        <taxon>Blattodea</taxon>
        <taxon>Blaberoidea</taxon>
        <taxon>Blaberidae</taxon>
        <taxon>Diplopterinae</taxon>
        <taxon>Diploptera</taxon>
    </lineage>
</organism>
<sequence length="319" mass="35061">CSLTSADITCTVTIDQGNLQGMPKTSLFAINFCAYLGVPYAESPTGNFRFSEPKPADRWSGVLNATEKKKTCIGIQYSNVEMDEDCLYLDIYTPQIREECNSKYPVLVFFPGDNYLGDNSFLYGPDYMMKNEFVLVIINFRVGALGFLSTGNSAAVGNYGLKDQVESLRWIKKNIQDFGGDPGNVTIYGHSIGAAYVHYHILSPMSRGLFHRAISQSGSALNPNMRPISDPGCLVKQLGWQFKCQSNNDVELVNCLKALNASEFLNITSISFAPVIETVITNVEGFLTQHPVDIINSGDFNKVPWLIGNVNNEGASSAI</sequence>
<dbReference type="SUPFAM" id="SSF53474">
    <property type="entry name" value="alpha/beta-Hydrolases"/>
    <property type="match status" value="1"/>
</dbReference>
<dbReference type="InterPro" id="IPR019819">
    <property type="entry name" value="Carboxylesterase_B_CS"/>
</dbReference>
<dbReference type="InterPro" id="IPR002018">
    <property type="entry name" value="CarbesteraseB"/>
</dbReference>
<evidence type="ECO:0000256" key="1">
    <source>
        <dbReference type="ARBA" id="ARBA00023180"/>
    </source>
</evidence>
<name>A0AAD8ENJ7_DIPPU</name>
<dbReference type="EMBL" id="JASPKZ010001962">
    <property type="protein sequence ID" value="KAJ9596758.1"/>
    <property type="molecule type" value="Genomic_DNA"/>
</dbReference>
<comment type="caution">
    <text evidence="3">The sequence shown here is derived from an EMBL/GenBank/DDBJ whole genome shotgun (WGS) entry which is preliminary data.</text>
</comment>
<gene>
    <name evidence="3" type="ORF">L9F63_012216</name>
</gene>
<protein>
    <recommendedName>
        <fullName evidence="2">Carboxylesterase type B domain-containing protein</fullName>
    </recommendedName>
</protein>
<dbReference type="Gene3D" id="3.40.50.1820">
    <property type="entry name" value="alpha/beta hydrolase"/>
    <property type="match status" value="1"/>
</dbReference>
<dbReference type="InterPro" id="IPR029058">
    <property type="entry name" value="AB_hydrolase_fold"/>
</dbReference>
<dbReference type="PANTHER" id="PTHR11559">
    <property type="entry name" value="CARBOXYLESTERASE"/>
    <property type="match status" value="1"/>
</dbReference>
<dbReference type="InterPro" id="IPR050309">
    <property type="entry name" value="Type-B_Carboxylest/Lipase"/>
</dbReference>
<keyword evidence="4" id="KW-1185">Reference proteome</keyword>
<dbReference type="Pfam" id="PF00135">
    <property type="entry name" value="COesterase"/>
    <property type="match status" value="1"/>
</dbReference>
<evidence type="ECO:0000313" key="3">
    <source>
        <dbReference type="EMBL" id="KAJ9596758.1"/>
    </source>
</evidence>